<proteinExistence type="predicted"/>
<gene>
    <name evidence="2" type="ORF">IAB80_04845</name>
</gene>
<dbReference type="PROSITE" id="PS51257">
    <property type="entry name" value="PROKAR_LIPOPROTEIN"/>
    <property type="match status" value="1"/>
</dbReference>
<dbReference type="EMBL" id="JADILZ010000041">
    <property type="protein sequence ID" value="MBO8478193.1"/>
    <property type="molecule type" value="Genomic_DNA"/>
</dbReference>
<keyword evidence="1" id="KW-0732">Signal</keyword>
<reference evidence="2" key="2">
    <citation type="journal article" date="2021" name="PeerJ">
        <title>Extensive microbial diversity within the chicken gut microbiome revealed by metagenomics and culture.</title>
        <authorList>
            <person name="Gilroy R."/>
            <person name="Ravi A."/>
            <person name="Getino M."/>
            <person name="Pursley I."/>
            <person name="Horton D.L."/>
            <person name="Alikhan N.F."/>
            <person name="Baker D."/>
            <person name="Gharbi K."/>
            <person name="Hall N."/>
            <person name="Watson M."/>
            <person name="Adriaenssens E.M."/>
            <person name="Foster-Nyarko E."/>
            <person name="Jarju S."/>
            <person name="Secka A."/>
            <person name="Antonio M."/>
            <person name="Oren A."/>
            <person name="Chaudhuri R.R."/>
            <person name="La Ragione R."/>
            <person name="Hildebrand F."/>
            <person name="Pallen M.J."/>
        </authorList>
    </citation>
    <scope>NUCLEOTIDE SEQUENCE</scope>
    <source>
        <strain evidence="2">2478</strain>
    </source>
</reference>
<evidence type="ECO:0000256" key="1">
    <source>
        <dbReference type="SAM" id="SignalP"/>
    </source>
</evidence>
<feature type="signal peptide" evidence="1">
    <location>
        <begin position="1"/>
        <end position="22"/>
    </location>
</feature>
<organism evidence="2 3">
    <name type="scientific">Candidatus Cryptobacteroides excrementipullorum</name>
    <dbReference type="NCBI Taxonomy" id="2840761"/>
    <lineage>
        <taxon>Bacteria</taxon>
        <taxon>Pseudomonadati</taxon>
        <taxon>Bacteroidota</taxon>
        <taxon>Bacteroidia</taxon>
        <taxon>Bacteroidales</taxon>
        <taxon>Candidatus Cryptobacteroides</taxon>
    </lineage>
</organism>
<feature type="chain" id="PRO_5038997055" evidence="1">
    <location>
        <begin position="23"/>
        <end position="233"/>
    </location>
</feature>
<reference evidence="2" key="1">
    <citation type="submission" date="2020-10" db="EMBL/GenBank/DDBJ databases">
        <authorList>
            <person name="Gilroy R."/>
        </authorList>
    </citation>
    <scope>NUCLEOTIDE SEQUENCE</scope>
    <source>
        <strain evidence="2">2478</strain>
    </source>
</reference>
<evidence type="ECO:0000313" key="2">
    <source>
        <dbReference type="EMBL" id="MBO8478193.1"/>
    </source>
</evidence>
<comment type="caution">
    <text evidence="2">The sequence shown here is derived from an EMBL/GenBank/DDBJ whole genome shotgun (WGS) entry which is preliminary data.</text>
</comment>
<protein>
    <submittedName>
        <fullName evidence="2">Uncharacterized protein</fullName>
    </submittedName>
</protein>
<dbReference type="Proteomes" id="UP000823771">
    <property type="component" value="Unassembled WGS sequence"/>
</dbReference>
<accession>A0A9D9ISU1</accession>
<evidence type="ECO:0000313" key="3">
    <source>
        <dbReference type="Proteomes" id="UP000823771"/>
    </source>
</evidence>
<sequence length="233" mass="26353">MKKVLQYTLLLVIAIVSLSACKSNEQKAAALIKDYMFKNLFDYESYEPIETSIDSAYNQPMMNSQILALAFDSVEKEKEAEEHHEEYEDASRTRDIWSGGWSSYSTKEYNKARKKAIEELIASIEGTRASVRNLKQIKSMADTLSSGFIGWSAIHSFRCNTQGGNKTIGNYLFIFDKSFKTILNVFDANDEELVAAIDKIGTAQAMTDEQFMELEEQFTGQITQLQDGLAKIK</sequence>
<dbReference type="AlphaFoldDB" id="A0A9D9ISU1"/>
<name>A0A9D9ISU1_9BACT</name>